<evidence type="ECO:0000256" key="1">
    <source>
        <dbReference type="SAM" id="MobiDB-lite"/>
    </source>
</evidence>
<dbReference type="AlphaFoldDB" id="A0A8E0UY10"/>
<evidence type="ECO:0000313" key="4">
    <source>
        <dbReference type="Proteomes" id="UP000036893"/>
    </source>
</evidence>
<evidence type="ECO:0000256" key="2">
    <source>
        <dbReference type="SAM" id="Phobius"/>
    </source>
</evidence>
<keyword evidence="2" id="KW-0812">Transmembrane</keyword>
<reference evidence="3" key="1">
    <citation type="journal article" date="2015" name="Genome Announc.">
        <title>Draft Genome Sequence of the Pathogenic Filamentous Fungus Aspergillus udagawae Strain IFM 46973T.</title>
        <authorList>
            <person name="Kusuya Y."/>
            <person name="Takahashi-Nakaguchi A."/>
            <person name="Takahashi H."/>
            <person name="Yaguchi T."/>
        </authorList>
    </citation>
    <scope>NUCLEOTIDE SEQUENCE</scope>
    <source>
        <strain evidence="3">IFM 46973</strain>
    </source>
</reference>
<protein>
    <submittedName>
        <fullName evidence="3">Uncharacterized protein</fullName>
    </submittedName>
</protein>
<sequence length="169" mass="18510">MVPELPRDSTAPKPSADEAGETMTAPAGNRYRLDLARFHCYRSLIKSLGPRDEIYWWYAAGADGKTSNEHRTRDGTALFEGRVVVDVAEHVEVWEADDSGGANYCINAAIEAAKLGNDPRDEYRSTNKAAAILALAAIAMGWLVRLIINDDDFVARRTVGWATAGLIRS</sequence>
<keyword evidence="2" id="KW-1133">Transmembrane helix</keyword>
<reference evidence="3" key="2">
    <citation type="submission" date="2021-01" db="EMBL/GenBank/DDBJ databases">
        <title>Pan-genome distribution and transcriptional activeness of fungal secondary metabolism genes in Aspergillus section Fumigati.</title>
        <authorList>
            <person name="Takahashi H."/>
            <person name="Umemura M."/>
            <person name="Ninomiya A."/>
            <person name="Kusuya Y."/>
            <person name="Urayama S."/>
            <person name="Shimizu M."/>
            <person name="Watanabe A."/>
            <person name="Kamei K."/>
            <person name="Yaguchi T."/>
            <person name="Hagiwara D."/>
        </authorList>
    </citation>
    <scope>NUCLEOTIDE SEQUENCE</scope>
    <source>
        <strain evidence="3">IFM 46973</strain>
    </source>
</reference>
<dbReference type="Proteomes" id="UP000036893">
    <property type="component" value="Unassembled WGS sequence"/>
</dbReference>
<comment type="caution">
    <text evidence="3">The sequence shown here is derived from an EMBL/GenBank/DDBJ whole genome shotgun (WGS) entry which is preliminary data.</text>
</comment>
<feature type="transmembrane region" description="Helical" evidence="2">
    <location>
        <begin position="129"/>
        <end position="148"/>
    </location>
</feature>
<accession>A0A8E0UY10</accession>
<dbReference type="EMBL" id="BBXM02000002">
    <property type="protein sequence ID" value="GIC85975.1"/>
    <property type="molecule type" value="Genomic_DNA"/>
</dbReference>
<dbReference type="GeneID" id="66989810"/>
<feature type="region of interest" description="Disordered" evidence="1">
    <location>
        <begin position="1"/>
        <end position="25"/>
    </location>
</feature>
<proteinExistence type="predicted"/>
<gene>
    <name evidence="3" type="ORF">Aud_002334</name>
</gene>
<name>A0A8E0UY10_9EURO</name>
<keyword evidence="2" id="KW-0472">Membrane</keyword>
<evidence type="ECO:0000313" key="3">
    <source>
        <dbReference type="EMBL" id="GIC85975.1"/>
    </source>
</evidence>
<dbReference type="RefSeq" id="XP_043143241.1">
    <property type="nucleotide sequence ID" value="XM_043287306.1"/>
</dbReference>
<organism evidence="3 4">
    <name type="scientific">Aspergillus udagawae</name>
    <dbReference type="NCBI Taxonomy" id="91492"/>
    <lineage>
        <taxon>Eukaryota</taxon>
        <taxon>Fungi</taxon>
        <taxon>Dikarya</taxon>
        <taxon>Ascomycota</taxon>
        <taxon>Pezizomycotina</taxon>
        <taxon>Eurotiomycetes</taxon>
        <taxon>Eurotiomycetidae</taxon>
        <taxon>Eurotiales</taxon>
        <taxon>Aspergillaceae</taxon>
        <taxon>Aspergillus</taxon>
        <taxon>Aspergillus subgen. Fumigati</taxon>
    </lineage>
</organism>